<organism evidence="2 3">
    <name type="scientific">Brevibacillus laterosporus</name>
    <name type="common">Bacillus laterosporus</name>
    <dbReference type="NCBI Taxonomy" id="1465"/>
    <lineage>
        <taxon>Bacteria</taxon>
        <taxon>Bacillati</taxon>
        <taxon>Bacillota</taxon>
        <taxon>Bacilli</taxon>
        <taxon>Bacillales</taxon>
        <taxon>Paenibacillaceae</taxon>
        <taxon>Brevibacillus</taxon>
    </lineage>
</organism>
<name>A0AAP3DLR5_BRELA</name>
<reference evidence="2" key="1">
    <citation type="submission" date="2022-09" db="EMBL/GenBank/DDBJ databases">
        <title>Genome analysis and characterization of larvicidal activity of Brevibacillus strains.</title>
        <authorList>
            <person name="Patrusheva E.V."/>
            <person name="Izotova A.O."/>
            <person name="Toshchakov S.V."/>
            <person name="Sineoky S.P."/>
        </authorList>
    </citation>
    <scope>NUCLEOTIDE SEQUENCE</scope>
    <source>
        <strain evidence="2">VKPM_B-13247</strain>
    </source>
</reference>
<dbReference type="AlphaFoldDB" id="A0AAP3DLR5"/>
<comment type="caution">
    <text evidence="2">The sequence shown here is derived from an EMBL/GenBank/DDBJ whole genome shotgun (WGS) entry which is preliminary data.</text>
</comment>
<dbReference type="RefSeq" id="WP_258434828.1">
    <property type="nucleotide sequence ID" value="NZ_JANSGW010000050.1"/>
</dbReference>
<keyword evidence="1" id="KW-0472">Membrane</keyword>
<accession>A0AAP3DLR5</accession>
<dbReference type="Proteomes" id="UP001077662">
    <property type="component" value="Unassembled WGS sequence"/>
</dbReference>
<protein>
    <submittedName>
        <fullName evidence="2">Uncharacterized protein</fullName>
    </submittedName>
</protein>
<evidence type="ECO:0000313" key="3">
    <source>
        <dbReference type="Proteomes" id="UP001077662"/>
    </source>
</evidence>
<dbReference type="EMBL" id="JAPTNE010000050">
    <property type="protein sequence ID" value="MCZ0809982.1"/>
    <property type="molecule type" value="Genomic_DNA"/>
</dbReference>
<feature type="transmembrane region" description="Helical" evidence="1">
    <location>
        <begin position="6"/>
        <end position="27"/>
    </location>
</feature>
<proteinExistence type="predicted"/>
<gene>
    <name evidence="2" type="ORF">O0554_24315</name>
</gene>
<evidence type="ECO:0000313" key="2">
    <source>
        <dbReference type="EMBL" id="MCZ0809982.1"/>
    </source>
</evidence>
<keyword evidence="1" id="KW-1133">Transmembrane helix</keyword>
<sequence length="45" mass="4903">MGKYLVVIATVSFAICSLFTVASFLGFEKYGEQQSAKAFHDDPQG</sequence>
<evidence type="ECO:0000256" key="1">
    <source>
        <dbReference type="SAM" id="Phobius"/>
    </source>
</evidence>
<keyword evidence="1" id="KW-0812">Transmembrane</keyword>